<dbReference type="KEGG" id="ppp:112291442"/>
<dbReference type="Pfam" id="PF07734">
    <property type="entry name" value="FBA_1"/>
    <property type="match status" value="1"/>
</dbReference>
<dbReference type="Gene3D" id="1.20.1280.50">
    <property type="match status" value="1"/>
</dbReference>
<proteinExistence type="predicted"/>
<reference evidence="3" key="3">
    <citation type="submission" date="2020-12" db="UniProtKB">
        <authorList>
            <consortium name="EnsemblPlants"/>
        </authorList>
    </citation>
    <scope>IDENTIFICATION</scope>
</reference>
<sequence length="397" mass="45501">MPEELDAKVWSDLPAEILEHVLRRLPFSTLCKFRTVCKHWNKLPTVCAEEPFLLGIPCNWSWSDRVTCLRYSPIANKWDIIDLSFLPALMSPPHVLRSYTPHIERFCSDGGLLCLWGKLVAREMLLYPFDDGDSYEMLVCNPLTKNFRALPPLNCLYQSSIDLVMQADSSGKYKIFAVALVYTGERGIRLRHYMYESVSNSWELLLDLKRDCSDVSLLRYCSIIFKDVYYCVSGGDRQQYELHAYDIKQEDWVTVGVKMKLDPKTSQVFFVTRGPDLLLMACILEGKWRISITKVDLDITVETIDPHCQISLPPTFTWKGGVGFEYLDSIILASKLKDGFMGVDLLSLSADLQEVRSITPLYVVPTSERYRCMIVAKASFDMRATVHLAPNEDLDLW</sequence>
<dbReference type="InterPro" id="IPR050796">
    <property type="entry name" value="SCF_F-box_component"/>
</dbReference>
<dbReference type="Gramene" id="Pp3c14_9030V3.2">
    <property type="protein sequence ID" value="PAC:32961802.CDS.1"/>
    <property type="gene ID" value="Pp3c14_9030"/>
</dbReference>
<evidence type="ECO:0000313" key="3">
    <source>
        <dbReference type="EnsemblPlants" id="PAC:32961801.CDS.1"/>
    </source>
</evidence>
<dbReference type="PaxDb" id="3218-PP1S79_109V6.1"/>
<dbReference type="InterPro" id="IPR006527">
    <property type="entry name" value="F-box-assoc_dom_typ1"/>
</dbReference>
<dbReference type="GO" id="GO:0031146">
    <property type="term" value="P:SCF-dependent proteasomal ubiquitin-dependent protein catabolic process"/>
    <property type="evidence" value="ECO:0000318"/>
    <property type="project" value="GO_Central"/>
</dbReference>
<name>A0A2K1JH08_PHYPA</name>
<dbReference type="EnsemblPlants" id="Pp3c14_9030V3.3">
    <property type="protein sequence ID" value="PAC:32961803.CDS.1"/>
    <property type="gene ID" value="Pp3c14_9030"/>
</dbReference>
<dbReference type="InterPro" id="IPR001810">
    <property type="entry name" value="F-box_dom"/>
</dbReference>
<evidence type="ECO:0000259" key="1">
    <source>
        <dbReference type="PROSITE" id="PS50181"/>
    </source>
</evidence>
<evidence type="ECO:0000313" key="2">
    <source>
        <dbReference type="EMBL" id="PNR40828.1"/>
    </source>
</evidence>
<dbReference type="Proteomes" id="UP000006727">
    <property type="component" value="Chromosome 14"/>
</dbReference>
<dbReference type="Gramene" id="Pp3c14_9030V3.6">
    <property type="protein sequence ID" value="PAC:32961806.CDS.1"/>
    <property type="gene ID" value="Pp3c14_9030"/>
</dbReference>
<dbReference type="EMBL" id="ABEU02000014">
    <property type="protein sequence ID" value="PNR40828.1"/>
    <property type="molecule type" value="Genomic_DNA"/>
</dbReference>
<dbReference type="Gramene" id="Pp3c14_9030V3.4">
    <property type="protein sequence ID" value="PAC:32961804.CDS.1"/>
    <property type="gene ID" value="Pp3c14_9030"/>
</dbReference>
<dbReference type="EnsemblPlants" id="Pp3c14_9030V3.4">
    <property type="protein sequence ID" value="PAC:32961804.CDS.1"/>
    <property type="gene ID" value="Pp3c14_9030"/>
</dbReference>
<dbReference type="GO" id="GO:0004842">
    <property type="term" value="F:ubiquitin-protein transferase activity"/>
    <property type="evidence" value="ECO:0000318"/>
    <property type="project" value="GO_Central"/>
</dbReference>
<reference evidence="2 4" key="1">
    <citation type="journal article" date="2008" name="Science">
        <title>The Physcomitrella genome reveals evolutionary insights into the conquest of land by plants.</title>
        <authorList>
            <person name="Rensing S."/>
            <person name="Lang D."/>
            <person name="Zimmer A."/>
            <person name="Terry A."/>
            <person name="Salamov A."/>
            <person name="Shapiro H."/>
            <person name="Nishiyama T."/>
            <person name="Perroud P.-F."/>
            <person name="Lindquist E."/>
            <person name="Kamisugi Y."/>
            <person name="Tanahashi T."/>
            <person name="Sakakibara K."/>
            <person name="Fujita T."/>
            <person name="Oishi K."/>
            <person name="Shin-I T."/>
            <person name="Kuroki Y."/>
            <person name="Toyoda A."/>
            <person name="Suzuki Y."/>
            <person name="Hashimoto A."/>
            <person name="Yamaguchi K."/>
            <person name="Sugano A."/>
            <person name="Kohara Y."/>
            <person name="Fujiyama A."/>
            <person name="Anterola A."/>
            <person name="Aoki S."/>
            <person name="Ashton N."/>
            <person name="Barbazuk W.B."/>
            <person name="Barker E."/>
            <person name="Bennetzen J."/>
            <person name="Bezanilla M."/>
            <person name="Blankenship R."/>
            <person name="Cho S.H."/>
            <person name="Dutcher S."/>
            <person name="Estelle M."/>
            <person name="Fawcett J.A."/>
            <person name="Gundlach H."/>
            <person name="Hanada K."/>
            <person name="Heyl A."/>
            <person name="Hicks K.A."/>
            <person name="Hugh J."/>
            <person name="Lohr M."/>
            <person name="Mayer K."/>
            <person name="Melkozernov A."/>
            <person name="Murata T."/>
            <person name="Nelson D."/>
            <person name="Pils B."/>
            <person name="Prigge M."/>
            <person name="Reiss B."/>
            <person name="Renner T."/>
            <person name="Rombauts S."/>
            <person name="Rushton P."/>
            <person name="Sanderfoot A."/>
            <person name="Schween G."/>
            <person name="Shiu S.-H."/>
            <person name="Stueber K."/>
            <person name="Theodoulou F.L."/>
            <person name="Tu H."/>
            <person name="Van de Peer Y."/>
            <person name="Verrier P.J."/>
            <person name="Waters E."/>
            <person name="Wood A."/>
            <person name="Yang L."/>
            <person name="Cove D."/>
            <person name="Cuming A."/>
            <person name="Hasebe M."/>
            <person name="Lucas S."/>
            <person name="Mishler D.B."/>
            <person name="Reski R."/>
            <person name="Grigoriev I."/>
            <person name="Quatrano R.S."/>
            <person name="Boore J.L."/>
        </authorList>
    </citation>
    <scope>NUCLEOTIDE SEQUENCE [LARGE SCALE GENOMIC DNA]</scope>
    <source>
        <strain evidence="3 4">cv. Gransden 2004</strain>
    </source>
</reference>
<keyword evidence="4" id="KW-1185">Reference proteome</keyword>
<evidence type="ECO:0000313" key="4">
    <source>
        <dbReference type="Proteomes" id="UP000006727"/>
    </source>
</evidence>
<organism evidence="2">
    <name type="scientific">Physcomitrium patens</name>
    <name type="common">Spreading-leaved earth moss</name>
    <name type="synonym">Physcomitrella patens</name>
    <dbReference type="NCBI Taxonomy" id="3218"/>
    <lineage>
        <taxon>Eukaryota</taxon>
        <taxon>Viridiplantae</taxon>
        <taxon>Streptophyta</taxon>
        <taxon>Embryophyta</taxon>
        <taxon>Bryophyta</taxon>
        <taxon>Bryophytina</taxon>
        <taxon>Bryopsida</taxon>
        <taxon>Funariidae</taxon>
        <taxon>Funariales</taxon>
        <taxon>Funariaceae</taxon>
        <taxon>Physcomitrium</taxon>
    </lineage>
</organism>
<dbReference type="Pfam" id="PF00646">
    <property type="entry name" value="F-box"/>
    <property type="match status" value="1"/>
</dbReference>
<dbReference type="EnsemblPlants" id="Pp3c14_9030V3.6">
    <property type="protein sequence ID" value="PAC:32961806.CDS.1"/>
    <property type="gene ID" value="Pp3c14_9030"/>
</dbReference>
<dbReference type="OrthoDB" id="7956040at2759"/>
<accession>A0A2K1JH08</accession>
<dbReference type="AlphaFoldDB" id="A0A2K1JH08"/>
<protein>
    <recommendedName>
        <fullName evidence="1">F-box domain-containing protein</fullName>
    </recommendedName>
</protein>
<dbReference type="PANTHER" id="PTHR31672">
    <property type="entry name" value="BNACNNG10540D PROTEIN"/>
    <property type="match status" value="1"/>
</dbReference>
<dbReference type="RefSeq" id="XP_024394601.1">
    <property type="nucleotide sequence ID" value="XM_024538833.2"/>
</dbReference>
<dbReference type="GeneID" id="112291442"/>
<dbReference type="EnsemblPlants" id="Pp3c14_9030V3.1">
    <property type="protein sequence ID" value="PAC:32961801.CDS.1"/>
    <property type="gene ID" value="Pp3c14_9030"/>
</dbReference>
<dbReference type="Gramene" id="Pp3c14_9030V3.3">
    <property type="protein sequence ID" value="PAC:32961803.CDS.1"/>
    <property type="gene ID" value="Pp3c14_9030"/>
</dbReference>
<dbReference type="SUPFAM" id="SSF81383">
    <property type="entry name" value="F-box domain"/>
    <property type="match status" value="1"/>
</dbReference>
<dbReference type="EnsemblPlants" id="Pp3c14_9030V3.5">
    <property type="protein sequence ID" value="PAC:32961805.CDS.1"/>
    <property type="gene ID" value="Pp3c14_9030"/>
</dbReference>
<dbReference type="EnsemblPlants" id="Pp3c14_9030V3.2">
    <property type="protein sequence ID" value="PAC:32961802.CDS.1"/>
    <property type="gene ID" value="Pp3c14_9030"/>
</dbReference>
<gene>
    <name evidence="3" type="primary">LOC112291442</name>
    <name evidence="2" type="ORF">PHYPA_018231</name>
</gene>
<reference evidence="2 4" key="2">
    <citation type="journal article" date="2018" name="Plant J.">
        <title>The Physcomitrella patens chromosome-scale assembly reveals moss genome structure and evolution.</title>
        <authorList>
            <person name="Lang D."/>
            <person name="Ullrich K.K."/>
            <person name="Murat F."/>
            <person name="Fuchs J."/>
            <person name="Jenkins J."/>
            <person name="Haas F.B."/>
            <person name="Piednoel M."/>
            <person name="Gundlach H."/>
            <person name="Van Bel M."/>
            <person name="Meyberg R."/>
            <person name="Vives C."/>
            <person name="Morata J."/>
            <person name="Symeonidi A."/>
            <person name="Hiss M."/>
            <person name="Muchero W."/>
            <person name="Kamisugi Y."/>
            <person name="Saleh O."/>
            <person name="Blanc G."/>
            <person name="Decker E.L."/>
            <person name="van Gessel N."/>
            <person name="Grimwood J."/>
            <person name="Hayes R.D."/>
            <person name="Graham S.W."/>
            <person name="Gunter L.E."/>
            <person name="McDaniel S.F."/>
            <person name="Hoernstein S.N.W."/>
            <person name="Larsson A."/>
            <person name="Li F.W."/>
            <person name="Perroud P.F."/>
            <person name="Phillips J."/>
            <person name="Ranjan P."/>
            <person name="Rokshar D.S."/>
            <person name="Rothfels C.J."/>
            <person name="Schneider L."/>
            <person name="Shu S."/>
            <person name="Stevenson D.W."/>
            <person name="Thummler F."/>
            <person name="Tillich M."/>
            <person name="Villarreal Aguilar J.C."/>
            <person name="Widiez T."/>
            <person name="Wong G.K."/>
            <person name="Wymore A."/>
            <person name="Zhang Y."/>
            <person name="Zimmer A.D."/>
            <person name="Quatrano R.S."/>
            <person name="Mayer K.F.X."/>
            <person name="Goodstein D."/>
            <person name="Casacuberta J.M."/>
            <person name="Vandepoele K."/>
            <person name="Reski R."/>
            <person name="Cuming A.C."/>
            <person name="Tuskan G.A."/>
            <person name="Maumus F."/>
            <person name="Salse J."/>
            <person name="Schmutz J."/>
            <person name="Rensing S.A."/>
        </authorList>
    </citation>
    <scope>NUCLEOTIDE SEQUENCE [LARGE SCALE GENOMIC DNA]</scope>
    <source>
        <strain evidence="3 4">cv. Gransden 2004</strain>
    </source>
</reference>
<feature type="domain" description="F-box" evidence="1">
    <location>
        <begin position="7"/>
        <end position="43"/>
    </location>
</feature>
<dbReference type="Gramene" id="Pp3c14_9030V3.5">
    <property type="protein sequence ID" value="PAC:32961805.CDS.1"/>
    <property type="gene ID" value="Pp3c14_9030"/>
</dbReference>
<dbReference type="SMART" id="SM00256">
    <property type="entry name" value="FBOX"/>
    <property type="match status" value="1"/>
</dbReference>
<dbReference type="Gramene" id="Pp3c14_9030V3.1">
    <property type="protein sequence ID" value="PAC:32961801.CDS.1"/>
    <property type="gene ID" value="Pp3c14_9030"/>
</dbReference>
<dbReference type="InterPro" id="IPR036047">
    <property type="entry name" value="F-box-like_dom_sf"/>
</dbReference>
<dbReference type="RefSeq" id="XP_024394599.1">
    <property type="nucleotide sequence ID" value="XM_024538831.2"/>
</dbReference>
<dbReference type="PROSITE" id="PS50181">
    <property type="entry name" value="FBOX"/>
    <property type="match status" value="1"/>
</dbReference>
<dbReference type="PANTHER" id="PTHR31672:SF2">
    <property type="entry name" value="F-BOX DOMAIN-CONTAINING PROTEIN"/>
    <property type="match status" value="1"/>
</dbReference>